<dbReference type="Proteomes" id="UP000639338">
    <property type="component" value="Unassembled WGS sequence"/>
</dbReference>
<evidence type="ECO:0000313" key="2">
    <source>
        <dbReference type="Proteomes" id="UP000639338"/>
    </source>
</evidence>
<comment type="caution">
    <text evidence="1">The sequence shown here is derived from an EMBL/GenBank/DDBJ whole genome shotgun (WGS) entry which is preliminary data.</text>
</comment>
<organism evidence="1 2">
    <name type="scientific">Aphidius gifuensis</name>
    <name type="common">Parasitoid wasp</name>
    <dbReference type="NCBI Taxonomy" id="684658"/>
    <lineage>
        <taxon>Eukaryota</taxon>
        <taxon>Metazoa</taxon>
        <taxon>Ecdysozoa</taxon>
        <taxon>Arthropoda</taxon>
        <taxon>Hexapoda</taxon>
        <taxon>Insecta</taxon>
        <taxon>Pterygota</taxon>
        <taxon>Neoptera</taxon>
        <taxon>Endopterygota</taxon>
        <taxon>Hymenoptera</taxon>
        <taxon>Apocrita</taxon>
        <taxon>Ichneumonoidea</taxon>
        <taxon>Braconidae</taxon>
        <taxon>Aphidiinae</taxon>
        <taxon>Aphidius</taxon>
    </lineage>
</organism>
<dbReference type="InterPro" id="IPR006553">
    <property type="entry name" value="Leu-rich_rpt_Cys-con_subtyp"/>
</dbReference>
<dbReference type="SMART" id="SM00367">
    <property type="entry name" value="LRR_CC"/>
    <property type="match status" value="2"/>
</dbReference>
<proteinExistence type="predicted"/>
<dbReference type="OrthoDB" id="5859291at2759"/>
<dbReference type="AlphaFoldDB" id="A0A834XPS5"/>
<gene>
    <name evidence="1" type="ORF">HCN44_008081</name>
</gene>
<dbReference type="SUPFAM" id="SSF52047">
    <property type="entry name" value="RNI-like"/>
    <property type="match status" value="1"/>
</dbReference>
<dbReference type="Gene3D" id="3.80.10.10">
    <property type="entry name" value="Ribonuclease Inhibitor"/>
    <property type="match status" value="1"/>
</dbReference>
<evidence type="ECO:0008006" key="3">
    <source>
        <dbReference type="Google" id="ProtNLM"/>
    </source>
</evidence>
<evidence type="ECO:0000313" key="1">
    <source>
        <dbReference type="EMBL" id="KAF7989407.1"/>
    </source>
</evidence>
<dbReference type="InterPro" id="IPR032675">
    <property type="entry name" value="LRR_dom_sf"/>
</dbReference>
<accession>A0A834XPS5</accession>
<name>A0A834XPS5_APHGI</name>
<sequence>MFELLRQGLSTSRRPLFYWLTAVFNSVSKKRIKEVGPDIACAEWLLRNGASVKWKNSTNYSNDYNSLVANVDMTKKIQGVDATDSGISHDGFPHFENCKFIEDMKLVNCVYIGDNALDHLDLLESSLKNLEISNCGNVTDKGLGSLKKLSNLKILKLSKLQAIQDLKMAQNNLTKSLPNCQIIIE</sequence>
<protein>
    <recommendedName>
        <fullName evidence="3">Mitochondrial ATP synthase regulatory component factor B</fullName>
    </recommendedName>
</protein>
<dbReference type="EMBL" id="JACMRX010000005">
    <property type="protein sequence ID" value="KAF7989407.1"/>
    <property type="molecule type" value="Genomic_DNA"/>
</dbReference>
<keyword evidence="2" id="KW-1185">Reference proteome</keyword>
<reference evidence="1 2" key="1">
    <citation type="submission" date="2020-08" db="EMBL/GenBank/DDBJ databases">
        <title>Aphidius gifuensis genome sequencing and assembly.</title>
        <authorList>
            <person name="Du Z."/>
        </authorList>
    </citation>
    <scope>NUCLEOTIDE SEQUENCE [LARGE SCALE GENOMIC DNA]</scope>
    <source>
        <strain evidence="1">YNYX2018</strain>
        <tissue evidence="1">Adults</tissue>
    </source>
</reference>